<evidence type="ECO:0000313" key="2">
    <source>
        <dbReference type="Proteomes" id="UP000233398"/>
    </source>
</evidence>
<dbReference type="EMBL" id="PISP01000003">
    <property type="protein sequence ID" value="PKD43336.1"/>
    <property type="molecule type" value="Genomic_DNA"/>
</dbReference>
<dbReference type="AlphaFoldDB" id="A0A2N0VGK0"/>
<comment type="caution">
    <text evidence="1">The sequence shown here is derived from an EMBL/GenBank/DDBJ whole genome shotgun (WGS) entry which is preliminary data.</text>
</comment>
<dbReference type="RefSeq" id="WP_101073811.1">
    <property type="nucleotide sequence ID" value="NZ_PISP01000003.1"/>
</dbReference>
<sequence length="161" mass="18135">MGSEKLSYSNSRDLEGQEMPSDYVRLEADLIARQDSDECAENSIHKMKTILIYCHSHKLLMEISNELKTKLEPDVEVLITTEKEVALRLIKSGDIDLLLHGPGSSDLITIYEKLNELSAAAIGSSLIMIHNQNPELEQWMNHSKHSIHLTKAITKLNGTHM</sequence>
<evidence type="ECO:0000313" key="1">
    <source>
        <dbReference type="EMBL" id="PKD43336.1"/>
    </source>
</evidence>
<reference evidence="1 2" key="1">
    <citation type="submission" date="2017-11" db="EMBL/GenBank/DDBJ databases">
        <title>Rhodohalobacter 15182 sp. nov., isolated from a salt lake.</title>
        <authorList>
            <person name="Han S."/>
        </authorList>
    </citation>
    <scope>NUCLEOTIDE SEQUENCE [LARGE SCALE GENOMIC DNA]</scope>
    <source>
        <strain evidence="1 2">15182</strain>
    </source>
</reference>
<proteinExistence type="predicted"/>
<gene>
    <name evidence="1" type="ORF">CWD77_12055</name>
</gene>
<name>A0A2N0VGK0_9BACT</name>
<accession>A0A2N0VGK0</accession>
<keyword evidence="2" id="KW-1185">Reference proteome</keyword>
<dbReference type="Proteomes" id="UP000233398">
    <property type="component" value="Unassembled WGS sequence"/>
</dbReference>
<organism evidence="1 2">
    <name type="scientific">Rhodohalobacter barkolensis</name>
    <dbReference type="NCBI Taxonomy" id="2053187"/>
    <lineage>
        <taxon>Bacteria</taxon>
        <taxon>Pseudomonadati</taxon>
        <taxon>Balneolota</taxon>
        <taxon>Balneolia</taxon>
        <taxon>Balneolales</taxon>
        <taxon>Balneolaceae</taxon>
        <taxon>Rhodohalobacter</taxon>
    </lineage>
</organism>
<protein>
    <submittedName>
        <fullName evidence="1">Uncharacterized protein</fullName>
    </submittedName>
</protein>